<dbReference type="EMBL" id="QUSL01000027">
    <property type="protein sequence ID" value="RGD81527.1"/>
    <property type="molecule type" value="Genomic_DNA"/>
</dbReference>
<dbReference type="Gene3D" id="2.30.30.290">
    <property type="entry name" value="YopX-like domains"/>
    <property type="match status" value="1"/>
</dbReference>
<dbReference type="Proteomes" id="UP000261032">
    <property type="component" value="Unassembled WGS sequence"/>
</dbReference>
<name>A0A3E3EA98_9FIRM</name>
<dbReference type="InterPro" id="IPR019096">
    <property type="entry name" value="YopX_protein"/>
</dbReference>
<organism evidence="2 3">
    <name type="scientific">Thomasclavelia ramosa</name>
    <dbReference type="NCBI Taxonomy" id="1547"/>
    <lineage>
        <taxon>Bacteria</taxon>
        <taxon>Bacillati</taxon>
        <taxon>Bacillota</taxon>
        <taxon>Erysipelotrichia</taxon>
        <taxon>Erysipelotrichales</taxon>
        <taxon>Coprobacillaceae</taxon>
        <taxon>Thomasclavelia</taxon>
    </lineage>
</organism>
<evidence type="ECO:0000313" key="3">
    <source>
        <dbReference type="Proteomes" id="UP000261032"/>
    </source>
</evidence>
<protein>
    <recommendedName>
        <fullName evidence="1">YopX protein domain-containing protein</fullName>
    </recommendedName>
</protein>
<dbReference type="InterPro" id="IPR023385">
    <property type="entry name" value="YopX-like_C"/>
</dbReference>
<dbReference type="Pfam" id="PF09643">
    <property type="entry name" value="YopX"/>
    <property type="match status" value="1"/>
</dbReference>
<comment type="caution">
    <text evidence="2">The sequence shown here is derived from an EMBL/GenBank/DDBJ whole genome shotgun (WGS) entry which is preliminary data.</text>
</comment>
<dbReference type="RefSeq" id="WP_117582277.1">
    <property type="nucleotide sequence ID" value="NZ_JAJCNW010000043.1"/>
</dbReference>
<proteinExistence type="predicted"/>
<dbReference type="SUPFAM" id="SSF159006">
    <property type="entry name" value="YopX-like"/>
    <property type="match status" value="1"/>
</dbReference>
<accession>A0A3E3EA98</accession>
<evidence type="ECO:0000259" key="1">
    <source>
        <dbReference type="Pfam" id="PF09643"/>
    </source>
</evidence>
<evidence type="ECO:0000313" key="2">
    <source>
        <dbReference type="EMBL" id="RGD81527.1"/>
    </source>
</evidence>
<sequence>MSYICLKDQGDRFYTIFADYCNIKLLQYTGLKDKNNREVYEGDINYFEKTVNERIEKWRNEAFAGILAFIRSGKKC</sequence>
<feature type="domain" description="YopX protein" evidence="1">
    <location>
        <begin position="20"/>
        <end position="63"/>
    </location>
</feature>
<dbReference type="AlphaFoldDB" id="A0A3E3EA98"/>
<gene>
    <name evidence="2" type="ORF">DXB93_14410</name>
</gene>
<reference evidence="2 3" key="1">
    <citation type="submission" date="2018-08" db="EMBL/GenBank/DDBJ databases">
        <title>A genome reference for cultivated species of the human gut microbiota.</title>
        <authorList>
            <person name="Zou Y."/>
            <person name="Xue W."/>
            <person name="Luo G."/>
        </authorList>
    </citation>
    <scope>NUCLEOTIDE SEQUENCE [LARGE SCALE GENOMIC DNA]</scope>
    <source>
        <strain evidence="2 3">OM06-4</strain>
    </source>
</reference>